<keyword evidence="14" id="KW-1185">Reference proteome</keyword>
<dbReference type="InterPro" id="IPR018114">
    <property type="entry name" value="TRYPSIN_HIS"/>
</dbReference>
<evidence type="ECO:0000313" key="13">
    <source>
        <dbReference type="EMBL" id="KAF7412581.1"/>
    </source>
</evidence>
<keyword evidence="5 10" id="KW-0720">Serine protease</keyword>
<evidence type="ECO:0000256" key="9">
    <source>
        <dbReference type="ARBA" id="ARBA00075128"/>
    </source>
</evidence>
<evidence type="ECO:0000259" key="12">
    <source>
        <dbReference type="PROSITE" id="PS50240"/>
    </source>
</evidence>
<dbReference type="InterPro" id="IPR033116">
    <property type="entry name" value="TRYPSIN_SER"/>
</dbReference>
<protein>
    <recommendedName>
        <fullName evidence="8">Chymotrypsin-2</fullName>
        <ecNumber evidence="7">3.4.21.1</ecNumber>
    </recommendedName>
    <alternativeName>
        <fullName evidence="9">Chymotrypsin II</fullName>
    </alternativeName>
</protein>
<evidence type="ECO:0000256" key="1">
    <source>
        <dbReference type="ARBA" id="ARBA00004239"/>
    </source>
</evidence>
<comment type="caution">
    <text evidence="13">The sequence shown here is derived from an EMBL/GenBank/DDBJ whole genome shotgun (WGS) entry which is preliminary data.</text>
</comment>
<evidence type="ECO:0000256" key="4">
    <source>
        <dbReference type="ARBA" id="ARBA00022801"/>
    </source>
</evidence>
<evidence type="ECO:0000256" key="5">
    <source>
        <dbReference type="ARBA" id="ARBA00022825"/>
    </source>
</evidence>
<evidence type="ECO:0000256" key="7">
    <source>
        <dbReference type="ARBA" id="ARBA00044036"/>
    </source>
</evidence>
<dbReference type="CDD" id="cd00190">
    <property type="entry name" value="Tryp_SPc"/>
    <property type="match status" value="1"/>
</dbReference>
<dbReference type="PRINTS" id="PR00722">
    <property type="entry name" value="CHYMOTRYPSIN"/>
</dbReference>
<feature type="signal peptide" evidence="11">
    <location>
        <begin position="1"/>
        <end position="16"/>
    </location>
</feature>
<evidence type="ECO:0000256" key="10">
    <source>
        <dbReference type="RuleBase" id="RU363034"/>
    </source>
</evidence>
<dbReference type="InterPro" id="IPR043504">
    <property type="entry name" value="Peptidase_S1_PA_chymotrypsin"/>
</dbReference>
<name>A0A834KT60_VESVU</name>
<dbReference type="Proteomes" id="UP000614350">
    <property type="component" value="Unassembled WGS sequence"/>
</dbReference>
<evidence type="ECO:0000313" key="14">
    <source>
        <dbReference type="Proteomes" id="UP000614350"/>
    </source>
</evidence>
<dbReference type="InterPro" id="IPR001254">
    <property type="entry name" value="Trypsin_dom"/>
</dbReference>
<dbReference type="GO" id="GO:0004252">
    <property type="term" value="F:serine-type endopeptidase activity"/>
    <property type="evidence" value="ECO:0007669"/>
    <property type="project" value="UniProtKB-EC"/>
</dbReference>
<organism evidence="13 14">
    <name type="scientific">Vespula vulgaris</name>
    <name type="common">Yellow jacket</name>
    <name type="synonym">Wasp</name>
    <dbReference type="NCBI Taxonomy" id="7454"/>
    <lineage>
        <taxon>Eukaryota</taxon>
        <taxon>Metazoa</taxon>
        <taxon>Ecdysozoa</taxon>
        <taxon>Arthropoda</taxon>
        <taxon>Hexapoda</taxon>
        <taxon>Insecta</taxon>
        <taxon>Pterygota</taxon>
        <taxon>Neoptera</taxon>
        <taxon>Endopterygota</taxon>
        <taxon>Hymenoptera</taxon>
        <taxon>Apocrita</taxon>
        <taxon>Aculeata</taxon>
        <taxon>Vespoidea</taxon>
        <taxon>Vespidae</taxon>
        <taxon>Vespinae</taxon>
        <taxon>Vespula</taxon>
    </lineage>
</organism>
<reference evidence="13" key="1">
    <citation type="journal article" date="2020" name="G3 (Bethesda)">
        <title>High-Quality Assemblies for Three Invasive Social Wasps from the &lt;i&gt;Vespula&lt;/i&gt; Genus.</title>
        <authorList>
            <person name="Harrop T.W.R."/>
            <person name="Guhlin J."/>
            <person name="McLaughlin G.M."/>
            <person name="Permina E."/>
            <person name="Stockwell P."/>
            <person name="Gilligan J."/>
            <person name="Le Lec M.F."/>
            <person name="Gruber M.A.M."/>
            <person name="Quinn O."/>
            <person name="Lovegrove M."/>
            <person name="Duncan E.J."/>
            <person name="Remnant E.J."/>
            <person name="Van Eeckhoven J."/>
            <person name="Graham B."/>
            <person name="Knapp R.A."/>
            <person name="Langford K.W."/>
            <person name="Kronenberg Z."/>
            <person name="Press M.O."/>
            <person name="Eacker S.M."/>
            <person name="Wilson-Rankin E.E."/>
            <person name="Purcell J."/>
            <person name="Lester P.J."/>
            <person name="Dearden P.K."/>
        </authorList>
    </citation>
    <scope>NUCLEOTIDE SEQUENCE</scope>
    <source>
        <strain evidence="13">Marl-1</strain>
    </source>
</reference>
<dbReference type="InterPro" id="IPR050127">
    <property type="entry name" value="Serine_Proteases_S1"/>
</dbReference>
<dbReference type="EMBL" id="JACSEA010000001">
    <property type="protein sequence ID" value="KAF7412581.1"/>
    <property type="molecule type" value="Genomic_DNA"/>
</dbReference>
<proteinExistence type="predicted"/>
<evidence type="ECO:0000256" key="3">
    <source>
        <dbReference type="ARBA" id="ARBA00022670"/>
    </source>
</evidence>
<dbReference type="InterPro" id="IPR001314">
    <property type="entry name" value="Peptidase_S1A"/>
</dbReference>
<dbReference type="AlphaFoldDB" id="A0A834KT60"/>
<dbReference type="Gene3D" id="2.40.10.10">
    <property type="entry name" value="Trypsin-like serine proteases"/>
    <property type="match status" value="1"/>
</dbReference>
<keyword evidence="2" id="KW-0964">Secreted</keyword>
<feature type="domain" description="Peptidase S1" evidence="12">
    <location>
        <begin position="32"/>
        <end position="270"/>
    </location>
</feature>
<accession>A0A834KT60</accession>
<dbReference type="PROSITE" id="PS00135">
    <property type="entry name" value="TRYPSIN_SER"/>
    <property type="match status" value="1"/>
</dbReference>
<keyword evidence="11" id="KW-0732">Signal</keyword>
<keyword evidence="6" id="KW-1015">Disulfide bond</keyword>
<evidence type="ECO:0000256" key="6">
    <source>
        <dbReference type="ARBA" id="ARBA00023157"/>
    </source>
</evidence>
<gene>
    <name evidence="13" type="ORF">HZH66_001477</name>
</gene>
<dbReference type="GO" id="GO:0016485">
    <property type="term" value="P:protein processing"/>
    <property type="evidence" value="ECO:0007669"/>
    <property type="project" value="UniProtKB-ARBA"/>
</dbReference>
<dbReference type="FunFam" id="2.40.10.10:FF:000047">
    <property type="entry name" value="Trypsin eta"/>
    <property type="match status" value="1"/>
</dbReference>
<dbReference type="Pfam" id="PF00089">
    <property type="entry name" value="Trypsin"/>
    <property type="match status" value="1"/>
</dbReference>
<dbReference type="EC" id="3.4.21.1" evidence="7"/>
<comment type="subcellular location">
    <subcellularLocation>
        <location evidence="1">Secreted</location>
        <location evidence="1">Extracellular space</location>
    </subcellularLocation>
</comment>
<keyword evidence="4 10" id="KW-0378">Hydrolase</keyword>
<evidence type="ECO:0000256" key="2">
    <source>
        <dbReference type="ARBA" id="ARBA00022525"/>
    </source>
</evidence>
<dbReference type="GO" id="GO:0005615">
    <property type="term" value="C:extracellular space"/>
    <property type="evidence" value="ECO:0007669"/>
    <property type="project" value="TreeGrafter"/>
</dbReference>
<evidence type="ECO:0000256" key="11">
    <source>
        <dbReference type="SAM" id="SignalP"/>
    </source>
</evidence>
<dbReference type="PANTHER" id="PTHR24264:SF65">
    <property type="entry name" value="SRCR DOMAIN-CONTAINING PROTEIN"/>
    <property type="match status" value="1"/>
</dbReference>
<evidence type="ECO:0000256" key="8">
    <source>
        <dbReference type="ARBA" id="ARBA00074500"/>
    </source>
</evidence>
<dbReference type="SMART" id="SM00020">
    <property type="entry name" value="Tryp_SPc"/>
    <property type="match status" value="1"/>
</dbReference>
<dbReference type="PROSITE" id="PS00134">
    <property type="entry name" value="TRYPSIN_HIS"/>
    <property type="match status" value="1"/>
</dbReference>
<sequence>MMKLILFATLFVAALAEKPYLGFNLPLFSPRIVGGSDAEKGEFPYQVSLQWGYTCYTSKHFCGGSILNEKWVLTAGHCINAVPSIGKLCVKAGKHNIRYSESSEQTVEAEKSVVHESYPGGVAPFDLALIKLKTPLKLSKSVSFIKLPKYESIPKGNVTLSGWGSVSTTSIAKMPDVLQKAILPTVDLDKCKEALYNIIGPSPLHDTNVCTGPLTGGYSACSGDSGGPLVQNSTVIGIVSWGIIPCGTYGAPSVYTRVSAFTNWIEEKINNN</sequence>
<dbReference type="SUPFAM" id="SSF50494">
    <property type="entry name" value="Trypsin-like serine proteases"/>
    <property type="match status" value="1"/>
</dbReference>
<dbReference type="PROSITE" id="PS50240">
    <property type="entry name" value="TRYPSIN_DOM"/>
    <property type="match status" value="1"/>
</dbReference>
<feature type="chain" id="PRO_5032427470" description="Chymotrypsin-2" evidence="11">
    <location>
        <begin position="17"/>
        <end position="272"/>
    </location>
</feature>
<dbReference type="PANTHER" id="PTHR24264">
    <property type="entry name" value="TRYPSIN-RELATED"/>
    <property type="match status" value="1"/>
</dbReference>
<keyword evidence="3 10" id="KW-0645">Protease</keyword>
<dbReference type="InterPro" id="IPR009003">
    <property type="entry name" value="Peptidase_S1_PA"/>
</dbReference>